<protein>
    <recommendedName>
        <fullName evidence="7">G-protein coupled receptors family 1 profile domain-containing protein</fullName>
    </recommendedName>
</protein>
<evidence type="ECO:0000259" key="7">
    <source>
        <dbReference type="PROSITE" id="PS50262"/>
    </source>
</evidence>
<evidence type="ECO:0000256" key="5">
    <source>
        <dbReference type="SAM" id="MobiDB-lite"/>
    </source>
</evidence>
<dbReference type="Gene3D" id="1.20.1070.10">
    <property type="entry name" value="Rhodopsin 7-helix transmembrane proteins"/>
    <property type="match status" value="1"/>
</dbReference>
<feature type="transmembrane region" description="Helical" evidence="6">
    <location>
        <begin position="223"/>
        <end position="244"/>
    </location>
</feature>
<comment type="subcellular location">
    <subcellularLocation>
        <location evidence="1">Membrane</location>
        <topology evidence="1">Multi-pass membrane protein</topology>
    </subcellularLocation>
</comment>
<dbReference type="SUPFAM" id="SSF81321">
    <property type="entry name" value="Family A G protein-coupled receptor-like"/>
    <property type="match status" value="1"/>
</dbReference>
<feature type="transmembrane region" description="Helical" evidence="6">
    <location>
        <begin position="43"/>
        <end position="64"/>
    </location>
</feature>
<reference evidence="8" key="1">
    <citation type="submission" date="2021-01" db="EMBL/GenBank/DDBJ databases">
        <authorList>
            <person name="Corre E."/>
            <person name="Pelletier E."/>
            <person name="Niang G."/>
            <person name="Scheremetjew M."/>
            <person name="Finn R."/>
            <person name="Kale V."/>
            <person name="Holt S."/>
            <person name="Cochrane G."/>
            <person name="Meng A."/>
            <person name="Brown T."/>
            <person name="Cohen L."/>
        </authorList>
    </citation>
    <scope>NUCLEOTIDE SEQUENCE</scope>
    <source>
        <strain evidence="8">Pop2</strain>
    </source>
</reference>
<feature type="transmembrane region" description="Helical" evidence="6">
    <location>
        <begin position="132"/>
        <end position="150"/>
    </location>
</feature>
<dbReference type="Pfam" id="PF05462">
    <property type="entry name" value="Dicty_CAR"/>
    <property type="match status" value="1"/>
</dbReference>
<accession>A0A7S2EII6</accession>
<dbReference type="EMBL" id="HBGN01024142">
    <property type="protein sequence ID" value="CAD9338763.1"/>
    <property type="molecule type" value="Transcribed_RNA"/>
</dbReference>
<keyword evidence="2 6" id="KW-0812">Transmembrane</keyword>
<dbReference type="PANTHER" id="PTHR23112">
    <property type="entry name" value="G PROTEIN-COUPLED RECEPTOR 157-RELATED"/>
    <property type="match status" value="1"/>
</dbReference>
<organism evidence="8">
    <name type="scientific">Ditylum brightwellii</name>
    <dbReference type="NCBI Taxonomy" id="49249"/>
    <lineage>
        <taxon>Eukaryota</taxon>
        <taxon>Sar</taxon>
        <taxon>Stramenopiles</taxon>
        <taxon>Ochrophyta</taxon>
        <taxon>Bacillariophyta</taxon>
        <taxon>Mediophyceae</taxon>
        <taxon>Lithodesmiophycidae</taxon>
        <taxon>Lithodesmiales</taxon>
        <taxon>Lithodesmiaceae</taxon>
        <taxon>Ditylum</taxon>
    </lineage>
</organism>
<feature type="transmembrane region" description="Helical" evidence="6">
    <location>
        <begin position="90"/>
        <end position="111"/>
    </location>
</feature>
<dbReference type="GO" id="GO:0007189">
    <property type="term" value="P:adenylate cyclase-activating G protein-coupled receptor signaling pathway"/>
    <property type="evidence" value="ECO:0007669"/>
    <property type="project" value="TreeGrafter"/>
</dbReference>
<feature type="compositionally biased region" description="Basic and acidic residues" evidence="5">
    <location>
        <begin position="316"/>
        <end position="326"/>
    </location>
</feature>
<evidence type="ECO:0000256" key="2">
    <source>
        <dbReference type="ARBA" id="ARBA00022692"/>
    </source>
</evidence>
<feature type="transmembrane region" description="Helical" evidence="6">
    <location>
        <begin position="256"/>
        <end position="278"/>
    </location>
</feature>
<dbReference type="GO" id="GO:0004930">
    <property type="term" value="F:G protein-coupled receptor activity"/>
    <property type="evidence" value="ECO:0007669"/>
    <property type="project" value="TreeGrafter"/>
</dbReference>
<gene>
    <name evidence="8" type="ORF">DBRI1063_LOCUS15433</name>
</gene>
<keyword evidence="3 6" id="KW-1133">Transmembrane helix</keyword>
<evidence type="ECO:0000256" key="1">
    <source>
        <dbReference type="ARBA" id="ARBA00004141"/>
    </source>
</evidence>
<feature type="transmembrane region" description="Helical" evidence="6">
    <location>
        <begin position="184"/>
        <end position="203"/>
    </location>
</feature>
<feature type="domain" description="G-protein coupled receptors family 1 profile" evidence="7">
    <location>
        <begin position="25"/>
        <end position="277"/>
    </location>
</feature>
<feature type="region of interest" description="Disordered" evidence="5">
    <location>
        <begin position="304"/>
        <end position="332"/>
    </location>
</feature>
<keyword evidence="4 6" id="KW-0472">Membrane</keyword>
<dbReference type="InterPro" id="IPR017452">
    <property type="entry name" value="GPCR_Rhodpsn_7TM"/>
</dbReference>
<evidence type="ECO:0000256" key="3">
    <source>
        <dbReference type="ARBA" id="ARBA00022989"/>
    </source>
</evidence>
<dbReference type="GO" id="GO:0005886">
    <property type="term" value="C:plasma membrane"/>
    <property type="evidence" value="ECO:0007669"/>
    <property type="project" value="TreeGrafter"/>
</dbReference>
<dbReference type="AlphaFoldDB" id="A0A7S2EII6"/>
<name>A0A7S2EII6_9STRA</name>
<evidence type="ECO:0000256" key="6">
    <source>
        <dbReference type="SAM" id="Phobius"/>
    </source>
</evidence>
<evidence type="ECO:0000256" key="4">
    <source>
        <dbReference type="ARBA" id="ARBA00023136"/>
    </source>
</evidence>
<proteinExistence type="predicted"/>
<dbReference type="PANTHER" id="PTHR23112:SF0">
    <property type="entry name" value="TRANSMEMBRANE PROTEIN 116"/>
    <property type="match status" value="1"/>
</dbReference>
<evidence type="ECO:0000313" key="8">
    <source>
        <dbReference type="EMBL" id="CAD9338763.1"/>
    </source>
</evidence>
<dbReference type="PROSITE" id="PS50262">
    <property type="entry name" value="G_PROTEIN_RECEP_F1_2"/>
    <property type="match status" value="1"/>
</dbReference>
<sequence>MGLSIAQRKALAIVPKVTGVLSMTGSGLIIYDILPNRKKRKKTYFRIMCAMSIFDFVTSFMYALSTWPIPAESGALYASGTEGTCIFQGFFIQLSLAAPLYNLSLAIYYLLFITYQWKEREIKKLERFLHPAIMVIAFGIAIAGLPLRLYNNSNVWCWIAPDAADPNRGDNANFYRFALFYVELWFIIITVTILMSAVVLTIVRTEMKSAKYAMRSLSLSRQVFIQSVSYVSIFYLSWTFPTTLRILQTIGTPVPYAIFLCAVIFTPLQGFFNSLVYLKKEGFPFIMPSLASLARTTVLKRAVEKGESQHGTSRTGGDDGEQKAEEEGFENA</sequence>